<dbReference type="InterPro" id="IPR013096">
    <property type="entry name" value="Cupin_2"/>
</dbReference>
<organism evidence="3 4">
    <name type="scientific">Lederbergia citrisecunda</name>
    <dbReference type="NCBI Taxonomy" id="2833583"/>
    <lineage>
        <taxon>Bacteria</taxon>
        <taxon>Bacillati</taxon>
        <taxon>Bacillota</taxon>
        <taxon>Bacilli</taxon>
        <taxon>Bacillales</taxon>
        <taxon>Bacillaceae</taxon>
        <taxon>Lederbergia</taxon>
    </lineage>
</organism>
<dbReference type="InterPro" id="IPR010982">
    <property type="entry name" value="Lambda_DNA-bd_dom_sf"/>
</dbReference>
<dbReference type="CDD" id="cd00093">
    <property type="entry name" value="HTH_XRE"/>
    <property type="match status" value="1"/>
</dbReference>
<evidence type="ECO:0000259" key="2">
    <source>
        <dbReference type="PROSITE" id="PS50943"/>
    </source>
</evidence>
<sequence length="189" mass="21216">MNIEHFGEDGDIGKRIGANLRQYRMSKGMSIEAFAKQIGVSKLTLIKIEQGEANPTLSVIWKIADGLKISISALLSMESNVSIVRKKDGLQLKSSDEVFVAEPLFRSNGFELYRGYLKPNSEYISEAHQPGVIEFVTVMSGQLMIDVDGDMHHLNEHDSIRFKGDLLHTYSNPTSDLTVLHFVISYHNF</sequence>
<dbReference type="InterPro" id="IPR011051">
    <property type="entry name" value="RmlC_Cupin_sf"/>
</dbReference>
<dbReference type="PROSITE" id="PS50943">
    <property type="entry name" value="HTH_CROC1"/>
    <property type="match status" value="1"/>
</dbReference>
<comment type="caution">
    <text evidence="3">The sequence shown here is derived from an EMBL/GenBank/DDBJ whole genome shotgun (WGS) entry which is preliminary data.</text>
</comment>
<dbReference type="PANTHER" id="PTHR46797">
    <property type="entry name" value="HTH-TYPE TRANSCRIPTIONAL REGULATOR"/>
    <property type="match status" value="1"/>
</dbReference>
<dbReference type="GO" id="GO:0003700">
    <property type="term" value="F:DNA-binding transcription factor activity"/>
    <property type="evidence" value="ECO:0007669"/>
    <property type="project" value="TreeGrafter"/>
</dbReference>
<dbReference type="GO" id="GO:0003677">
    <property type="term" value="F:DNA binding"/>
    <property type="evidence" value="ECO:0007669"/>
    <property type="project" value="UniProtKB-KW"/>
</dbReference>
<dbReference type="Pfam" id="PF01381">
    <property type="entry name" value="HTH_3"/>
    <property type="match status" value="1"/>
</dbReference>
<keyword evidence="4" id="KW-1185">Reference proteome</keyword>
<dbReference type="AlphaFoldDB" id="A0A942YLZ1"/>
<dbReference type="InterPro" id="IPR001387">
    <property type="entry name" value="Cro/C1-type_HTH"/>
</dbReference>
<dbReference type="Proteomes" id="UP000682713">
    <property type="component" value="Unassembled WGS sequence"/>
</dbReference>
<dbReference type="SUPFAM" id="SSF51182">
    <property type="entry name" value="RmlC-like cupins"/>
    <property type="match status" value="1"/>
</dbReference>
<dbReference type="Gene3D" id="2.60.120.10">
    <property type="entry name" value="Jelly Rolls"/>
    <property type="match status" value="1"/>
</dbReference>
<dbReference type="SUPFAM" id="SSF47413">
    <property type="entry name" value="lambda repressor-like DNA-binding domains"/>
    <property type="match status" value="1"/>
</dbReference>
<proteinExistence type="predicted"/>
<dbReference type="GO" id="GO:0005829">
    <property type="term" value="C:cytosol"/>
    <property type="evidence" value="ECO:0007669"/>
    <property type="project" value="TreeGrafter"/>
</dbReference>
<protein>
    <submittedName>
        <fullName evidence="3">Helix-turn-helix domain-containing protein</fullName>
    </submittedName>
</protein>
<reference evidence="3 4" key="1">
    <citation type="submission" date="2021-05" db="EMBL/GenBank/DDBJ databases">
        <title>Novel Bacillus species.</title>
        <authorList>
            <person name="Liu G."/>
        </authorList>
    </citation>
    <scope>NUCLEOTIDE SEQUENCE [LARGE SCALE GENOMIC DNA]</scope>
    <source>
        <strain evidence="3 4">FJAT-49732</strain>
    </source>
</reference>
<evidence type="ECO:0000313" key="3">
    <source>
        <dbReference type="EMBL" id="MBS4201993.1"/>
    </source>
</evidence>
<dbReference type="EMBL" id="JAGYPJ010000001">
    <property type="protein sequence ID" value="MBS4201993.1"/>
    <property type="molecule type" value="Genomic_DNA"/>
</dbReference>
<gene>
    <name evidence="3" type="ORF">KHA93_20510</name>
</gene>
<keyword evidence="1" id="KW-0238">DNA-binding</keyword>
<dbReference type="SMART" id="SM00530">
    <property type="entry name" value="HTH_XRE"/>
    <property type="match status" value="1"/>
</dbReference>
<accession>A0A942YLZ1</accession>
<name>A0A942YLZ1_9BACI</name>
<evidence type="ECO:0000313" key="4">
    <source>
        <dbReference type="Proteomes" id="UP000682713"/>
    </source>
</evidence>
<feature type="domain" description="HTH cro/C1-type" evidence="2">
    <location>
        <begin position="20"/>
        <end position="74"/>
    </location>
</feature>
<evidence type="ECO:0000256" key="1">
    <source>
        <dbReference type="ARBA" id="ARBA00023125"/>
    </source>
</evidence>
<dbReference type="Pfam" id="PF07883">
    <property type="entry name" value="Cupin_2"/>
    <property type="match status" value="1"/>
</dbReference>
<dbReference type="InterPro" id="IPR050807">
    <property type="entry name" value="TransReg_Diox_bact_type"/>
</dbReference>
<dbReference type="RefSeq" id="WP_213112415.1">
    <property type="nucleotide sequence ID" value="NZ_JAGYPJ010000001.1"/>
</dbReference>
<dbReference type="Gene3D" id="1.10.260.40">
    <property type="entry name" value="lambda repressor-like DNA-binding domains"/>
    <property type="match status" value="1"/>
</dbReference>
<dbReference type="InterPro" id="IPR014710">
    <property type="entry name" value="RmlC-like_jellyroll"/>
</dbReference>
<dbReference type="PANTHER" id="PTHR46797:SF24">
    <property type="entry name" value="DNA-BINDING PHAGE PROTEIN"/>
    <property type="match status" value="1"/>
</dbReference>
<dbReference type="CDD" id="cd02209">
    <property type="entry name" value="cupin_XRE_C"/>
    <property type="match status" value="1"/>
</dbReference>